<evidence type="ECO:0000256" key="2">
    <source>
        <dbReference type="SAM" id="MobiDB-lite"/>
    </source>
</evidence>
<evidence type="ECO:0000313" key="4">
    <source>
        <dbReference type="EMBL" id="CAE8655827.1"/>
    </source>
</evidence>
<gene>
    <name evidence="4" type="ORF">PGLA2088_LOCUS11830</name>
</gene>
<organism evidence="4 5">
    <name type="scientific">Polarella glacialis</name>
    <name type="common">Dinoflagellate</name>
    <dbReference type="NCBI Taxonomy" id="89957"/>
    <lineage>
        <taxon>Eukaryota</taxon>
        <taxon>Sar</taxon>
        <taxon>Alveolata</taxon>
        <taxon>Dinophyceae</taxon>
        <taxon>Suessiales</taxon>
        <taxon>Suessiaceae</taxon>
        <taxon>Polarella</taxon>
    </lineage>
</organism>
<comment type="similarity">
    <text evidence="1">Belongs to the PC-esterase family. TBL subfamily.</text>
</comment>
<comment type="caution">
    <text evidence="4">The sequence shown here is derived from an EMBL/GenBank/DDBJ whole genome shotgun (WGS) entry which is preliminary data.</text>
</comment>
<dbReference type="GO" id="GO:0004402">
    <property type="term" value="F:histone acetyltransferase activity"/>
    <property type="evidence" value="ECO:0007669"/>
    <property type="project" value="TreeGrafter"/>
</dbReference>
<name>A0A813ILX6_POLGL</name>
<reference evidence="4" key="1">
    <citation type="submission" date="2021-02" db="EMBL/GenBank/DDBJ databases">
        <authorList>
            <person name="Dougan E. K."/>
            <person name="Rhodes N."/>
            <person name="Thang M."/>
            <person name="Chan C."/>
        </authorList>
    </citation>
    <scope>NUCLEOTIDE SEQUENCE</scope>
</reference>
<feature type="domain" description="Trichome birefringence-like C-terminal" evidence="3">
    <location>
        <begin position="198"/>
        <end position="380"/>
    </location>
</feature>
<evidence type="ECO:0000259" key="3">
    <source>
        <dbReference type="Pfam" id="PF13839"/>
    </source>
</evidence>
<dbReference type="AlphaFoldDB" id="A0A813ILX6"/>
<dbReference type="EMBL" id="CAJNNW010013801">
    <property type="protein sequence ID" value="CAE8655827.1"/>
    <property type="molecule type" value="Genomic_DNA"/>
</dbReference>
<evidence type="ECO:0000313" key="5">
    <source>
        <dbReference type="Proteomes" id="UP000626109"/>
    </source>
</evidence>
<feature type="region of interest" description="Disordered" evidence="2">
    <location>
        <begin position="96"/>
        <end position="119"/>
    </location>
</feature>
<dbReference type="PANTHER" id="PTHR20916:SF26">
    <property type="entry name" value="CYSTEINE-RICH PROTEIN 2-BINDING PROTEIN"/>
    <property type="match status" value="1"/>
</dbReference>
<feature type="compositionally biased region" description="Low complexity" evidence="2">
    <location>
        <begin position="101"/>
        <end position="113"/>
    </location>
</feature>
<dbReference type="PANTHER" id="PTHR20916">
    <property type="entry name" value="CYSTEINE AND GLYCINE-RICH PROTEIN 2 BINDING PROTEIN"/>
    <property type="match status" value="1"/>
</dbReference>
<protein>
    <recommendedName>
        <fullName evidence="3">Trichome birefringence-like C-terminal domain-containing protein</fullName>
    </recommendedName>
</protein>
<dbReference type="Pfam" id="PF13839">
    <property type="entry name" value="PC-Esterase"/>
    <property type="match status" value="1"/>
</dbReference>
<sequence>MSHCPATISVQRSVFLMHVSSYTSFSRKLLQRDAMAIVTLLAFVAFISVADGLDSSARNCSQISPESGFSHSSSLLQSKRVPSRPADLLLELDESTDKSVNNNNNKNNNNNNNIATTTTTAFPSEWQPRGRWEKQSRANLSSISSYKYRTCVAQLPCMDSLYQKKYDTSPGLWSWTGTDVQSSGMDRFTIPSLADLHRTLEGRTLIFWGDSLSKEEFDSAVLMLLCHSEGATPYCIETVFPASNAVSFPEINARMMLCEATLLLSAKQLPAASENFYIAEDGKKKNMRAQKASQRLDLDHKSLPGLITQFADQPKVVMIINFGHWFESFRSDTSIHLHGGRTQTRAERLEAIKVAVGFVAKFLQERLQESSLVIWHGFSPGVKKIRNACKVLHDFTKAIYSAVKPFLGRSQFFLNMGCALQSLPQGFVGETHYALPGNKDLEILHVFRVLNNHNNNHDNNNNNNSAPRQSLPVCHAAAINSRHQPVNGSCGA</sequence>
<accession>A0A813ILX6</accession>
<dbReference type="InterPro" id="IPR026057">
    <property type="entry name" value="TBL_C"/>
</dbReference>
<proteinExistence type="inferred from homology"/>
<dbReference type="Proteomes" id="UP000626109">
    <property type="component" value="Unassembled WGS sequence"/>
</dbReference>
<evidence type="ECO:0000256" key="1">
    <source>
        <dbReference type="ARBA" id="ARBA00007727"/>
    </source>
</evidence>